<feature type="non-terminal residue" evidence="1">
    <location>
        <position position="1"/>
    </location>
</feature>
<comment type="caution">
    <text evidence="1">The sequence shown here is derived from an EMBL/GenBank/DDBJ whole genome shotgun (WGS) entry which is preliminary data.</text>
</comment>
<organism evidence="1 2">
    <name type="scientific">Heterotrigona itama</name>
    <dbReference type="NCBI Taxonomy" id="395501"/>
    <lineage>
        <taxon>Eukaryota</taxon>
        <taxon>Metazoa</taxon>
        <taxon>Ecdysozoa</taxon>
        <taxon>Arthropoda</taxon>
        <taxon>Hexapoda</taxon>
        <taxon>Insecta</taxon>
        <taxon>Pterygota</taxon>
        <taxon>Neoptera</taxon>
        <taxon>Endopterygota</taxon>
        <taxon>Hymenoptera</taxon>
        <taxon>Apocrita</taxon>
        <taxon>Aculeata</taxon>
        <taxon>Apoidea</taxon>
        <taxon>Anthophila</taxon>
        <taxon>Apidae</taxon>
        <taxon>Heterotrigona</taxon>
    </lineage>
</organism>
<name>A0A6V7HF04_9HYME</name>
<evidence type="ECO:0000313" key="2">
    <source>
        <dbReference type="Proteomes" id="UP000752696"/>
    </source>
</evidence>
<keyword evidence="2" id="KW-1185">Reference proteome</keyword>
<dbReference type="AlphaFoldDB" id="A0A6V7HF04"/>
<dbReference type="EMBL" id="CAJDYZ010010946">
    <property type="protein sequence ID" value="CAD1478674.1"/>
    <property type="molecule type" value="Genomic_DNA"/>
</dbReference>
<protein>
    <submittedName>
        <fullName evidence="1">Uncharacterized protein</fullName>
    </submittedName>
</protein>
<dbReference type="Proteomes" id="UP000752696">
    <property type="component" value="Unassembled WGS sequence"/>
</dbReference>
<accession>A0A6V7HF04</accession>
<proteinExistence type="predicted"/>
<gene>
    <name evidence="1" type="ORF">MHI_LOCUS808668</name>
</gene>
<evidence type="ECO:0000313" key="1">
    <source>
        <dbReference type="EMBL" id="CAD1478674.1"/>
    </source>
</evidence>
<sequence length="61" mass="7242">QFFTRHFHHEILSGIYSIRVFTFPAPVQHDDVLHIYPVSRMHYVPPVTQSCRRTKGPNWHG</sequence>
<reference evidence="1" key="1">
    <citation type="submission" date="2020-07" db="EMBL/GenBank/DDBJ databases">
        <authorList>
            <person name="Nazaruddin N."/>
        </authorList>
    </citation>
    <scope>NUCLEOTIDE SEQUENCE</scope>
</reference>